<protein>
    <recommendedName>
        <fullName evidence="6">O-antigen ligase-related domain-containing protein</fullName>
    </recommendedName>
</protein>
<comment type="caution">
    <text evidence="7">The sequence shown here is derived from an EMBL/GenBank/DDBJ whole genome shotgun (WGS) entry which is preliminary data.</text>
</comment>
<evidence type="ECO:0000256" key="1">
    <source>
        <dbReference type="ARBA" id="ARBA00004141"/>
    </source>
</evidence>
<dbReference type="Pfam" id="PF04932">
    <property type="entry name" value="Wzy_C"/>
    <property type="match status" value="1"/>
</dbReference>
<proteinExistence type="predicted"/>
<comment type="subcellular location">
    <subcellularLocation>
        <location evidence="1">Membrane</location>
        <topology evidence="1">Multi-pass membrane protein</topology>
    </subcellularLocation>
</comment>
<sequence>RIVGVYALDTGASPNYLALFVAPVAILAYGMALSASRTRMQRTIAIIFALSVSASVVLSQSRAGIAVILFALVWFVWMTLRARAGLQKRVDVLFTGIAIICIAIAVVMGIPRLLANPHSGRISSSNNIRYEIWKTTIQKIIPVYPITGVGFGEFQTVFTQMTRTQVNYPEYIAPWALTPHNIILALWVDTGLVGVIGFLIVCVGVCRRIPRSSIWFAVFVSILLFGVVDTPILKNDLGAFFWMIVGGSTVWFAKKETV</sequence>
<evidence type="ECO:0000256" key="2">
    <source>
        <dbReference type="ARBA" id="ARBA00022692"/>
    </source>
</evidence>
<dbReference type="Proteomes" id="UP000231162">
    <property type="component" value="Unassembled WGS sequence"/>
</dbReference>
<dbReference type="GO" id="GO:0016020">
    <property type="term" value="C:membrane"/>
    <property type="evidence" value="ECO:0007669"/>
    <property type="project" value="UniProtKB-SubCell"/>
</dbReference>
<feature type="domain" description="O-antigen ligase-related" evidence="6">
    <location>
        <begin position="49"/>
        <end position="199"/>
    </location>
</feature>
<evidence type="ECO:0000256" key="4">
    <source>
        <dbReference type="ARBA" id="ARBA00023136"/>
    </source>
</evidence>
<evidence type="ECO:0000313" key="7">
    <source>
        <dbReference type="EMBL" id="PIS06672.1"/>
    </source>
</evidence>
<dbReference type="InterPro" id="IPR007016">
    <property type="entry name" value="O-antigen_ligase-rel_domated"/>
</dbReference>
<feature type="transmembrane region" description="Helical" evidence="5">
    <location>
        <begin position="182"/>
        <end position="206"/>
    </location>
</feature>
<accession>A0A2M6R7Y6</accession>
<keyword evidence="3 5" id="KW-1133">Transmembrane helix</keyword>
<dbReference type="EMBL" id="PEZX01000042">
    <property type="protein sequence ID" value="PIS06672.1"/>
    <property type="molecule type" value="Genomic_DNA"/>
</dbReference>
<keyword evidence="4 5" id="KW-0472">Membrane</keyword>
<dbReference type="AlphaFoldDB" id="A0A2M6R7Y6"/>
<reference evidence="8" key="1">
    <citation type="submission" date="2017-09" db="EMBL/GenBank/DDBJ databases">
        <title>Depth-based differentiation of microbial function through sediment-hosted aquifers and enrichment of novel symbionts in the deep terrestrial subsurface.</title>
        <authorList>
            <person name="Probst A.J."/>
            <person name="Ladd B."/>
            <person name="Jarett J.K."/>
            <person name="Geller-Mcgrath D.E."/>
            <person name="Sieber C.M.K."/>
            <person name="Emerson J.B."/>
            <person name="Anantharaman K."/>
            <person name="Thomas B.C."/>
            <person name="Malmstrom R."/>
            <person name="Stieglmeier M."/>
            <person name="Klingl A."/>
            <person name="Woyke T."/>
            <person name="Ryan C.M."/>
            <person name="Banfield J.F."/>
        </authorList>
    </citation>
    <scope>NUCLEOTIDE SEQUENCE [LARGE SCALE GENOMIC DNA]</scope>
</reference>
<evidence type="ECO:0000259" key="6">
    <source>
        <dbReference type="Pfam" id="PF04932"/>
    </source>
</evidence>
<dbReference type="PANTHER" id="PTHR37422:SF13">
    <property type="entry name" value="LIPOPOLYSACCHARIDE BIOSYNTHESIS PROTEIN PA4999-RELATED"/>
    <property type="match status" value="1"/>
</dbReference>
<evidence type="ECO:0000313" key="8">
    <source>
        <dbReference type="Proteomes" id="UP000231162"/>
    </source>
</evidence>
<evidence type="ECO:0000256" key="3">
    <source>
        <dbReference type="ARBA" id="ARBA00022989"/>
    </source>
</evidence>
<feature type="transmembrane region" description="Helical" evidence="5">
    <location>
        <begin position="92"/>
        <end position="114"/>
    </location>
</feature>
<feature type="transmembrane region" description="Helical" evidence="5">
    <location>
        <begin position="213"/>
        <end position="231"/>
    </location>
</feature>
<keyword evidence="2 5" id="KW-0812">Transmembrane</keyword>
<organism evidence="7 8">
    <name type="scientific">Candidatus Berkelbacteria bacterium CG10_big_fil_rev_8_21_14_0_10_43_14</name>
    <dbReference type="NCBI Taxonomy" id="1974515"/>
    <lineage>
        <taxon>Bacteria</taxon>
        <taxon>Candidatus Berkelbacteria</taxon>
    </lineage>
</organism>
<evidence type="ECO:0000256" key="5">
    <source>
        <dbReference type="SAM" id="Phobius"/>
    </source>
</evidence>
<dbReference type="PANTHER" id="PTHR37422">
    <property type="entry name" value="TEICHURONIC ACID BIOSYNTHESIS PROTEIN TUAE"/>
    <property type="match status" value="1"/>
</dbReference>
<feature type="non-terminal residue" evidence="7">
    <location>
        <position position="1"/>
    </location>
</feature>
<gene>
    <name evidence="7" type="ORF">COT79_03350</name>
</gene>
<dbReference type="InterPro" id="IPR051533">
    <property type="entry name" value="WaaL-like"/>
</dbReference>
<feature type="transmembrane region" description="Helical" evidence="5">
    <location>
        <begin position="42"/>
        <end position="58"/>
    </location>
</feature>
<feature type="transmembrane region" description="Helical" evidence="5">
    <location>
        <begin position="16"/>
        <end position="35"/>
    </location>
</feature>
<feature type="transmembrane region" description="Helical" evidence="5">
    <location>
        <begin position="64"/>
        <end position="80"/>
    </location>
</feature>
<name>A0A2M6R7Y6_9BACT</name>